<evidence type="ECO:0000256" key="2">
    <source>
        <dbReference type="SAM" id="SignalP"/>
    </source>
</evidence>
<organism evidence="3 4">
    <name type="scientific">Ramlibacter alkalitolerans</name>
    <dbReference type="NCBI Taxonomy" id="2039631"/>
    <lineage>
        <taxon>Bacteria</taxon>
        <taxon>Pseudomonadati</taxon>
        <taxon>Pseudomonadota</taxon>
        <taxon>Betaproteobacteria</taxon>
        <taxon>Burkholderiales</taxon>
        <taxon>Comamonadaceae</taxon>
        <taxon>Ramlibacter</taxon>
    </lineage>
</organism>
<protein>
    <submittedName>
        <fullName evidence="3">Uncharacterized protein</fullName>
    </submittedName>
</protein>
<dbReference type="RefSeq" id="WP_201689489.1">
    <property type="nucleotide sequence ID" value="NZ_JAEQND010000005.1"/>
</dbReference>
<evidence type="ECO:0000313" key="3">
    <source>
        <dbReference type="EMBL" id="MBL0425683.1"/>
    </source>
</evidence>
<sequence length="296" mass="32226">MKMQQYAVGLALALALGATGQANAETFRCPLSDRVASYQPTPCAVPELPARAAAPTKDGPAASAKAAAPTATAQAAPPKPRPAAVPVAPGADDDAPFSALTPRKREVLDITARLERCRSEQPEFADKSAELYKAWRRRHGATLADYGHMLAVKVRVAQVDATLCTDDWLREIEPLTRAPDPRFSSVEKTWETFVRALRAADRPAVMGCVTGPVARSMGERLARLGDADLRRMAANIRELKVLWGDDYDKEALVVHGDRVDGIVFRRNVNEEWKLREMKPPAVNPAVAMPRRSSPDS</sequence>
<dbReference type="EMBL" id="JAEQND010000005">
    <property type="protein sequence ID" value="MBL0425683.1"/>
    <property type="molecule type" value="Genomic_DNA"/>
</dbReference>
<reference evidence="3 4" key="1">
    <citation type="journal article" date="2017" name="Int. J. Syst. Evol. Microbiol.">
        <title>Ramlibacter alkalitolerans sp. nov., alkali-tolerant bacterium isolated from soil of ginseng.</title>
        <authorList>
            <person name="Lee D.H."/>
            <person name="Cha C.J."/>
        </authorList>
    </citation>
    <scope>NUCLEOTIDE SEQUENCE [LARGE SCALE GENOMIC DNA]</scope>
    <source>
        <strain evidence="3 4">KACC 19305</strain>
    </source>
</reference>
<accession>A0ABS1JN60</accession>
<comment type="caution">
    <text evidence="3">The sequence shown here is derived from an EMBL/GenBank/DDBJ whole genome shotgun (WGS) entry which is preliminary data.</text>
</comment>
<name>A0ABS1JN60_9BURK</name>
<feature type="chain" id="PRO_5045795817" evidence="2">
    <location>
        <begin position="25"/>
        <end position="296"/>
    </location>
</feature>
<proteinExistence type="predicted"/>
<keyword evidence="4" id="KW-1185">Reference proteome</keyword>
<gene>
    <name evidence="3" type="ORF">JI746_11245</name>
</gene>
<evidence type="ECO:0000256" key="1">
    <source>
        <dbReference type="SAM" id="MobiDB-lite"/>
    </source>
</evidence>
<feature type="signal peptide" evidence="2">
    <location>
        <begin position="1"/>
        <end position="24"/>
    </location>
</feature>
<keyword evidence="2" id="KW-0732">Signal</keyword>
<evidence type="ECO:0000313" key="4">
    <source>
        <dbReference type="Proteomes" id="UP000622707"/>
    </source>
</evidence>
<feature type="region of interest" description="Disordered" evidence="1">
    <location>
        <begin position="51"/>
        <end position="98"/>
    </location>
</feature>
<feature type="compositionally biased region" description="Low complexity" evidence="1">
    <location>
        <begin position="58"/>
        <end position="76"/>
    </location>
</feature>
<dbReference type="Proteomes" id="UP000622707">
    <property type="component" value="Unassembled WGS sequence"/>
</dbReference>